<protein>
    <submittedName>
        <fullName evidence="8">Response regulator transcription factor</fullName>
    </submittedName>
</protein>
<gene>
    <name evidence="8" type="ORF">VA596_22455</name>
</gene>
<dbReference type="PANTHER" id="PTHR43214">
    <property type="entry name" value="TWO-COMPONENT RESPONSE REGULATOR"/>
    <property type="match status" value="1"/>
</dbReference>
<dbReference type="Proteomes" id="UP001304298">
    <property type="component" value="Unassembled WGS sequence"/>
</dbReference>
<keyword evidence="2" id="KW-0805">Transcription regulation</keyword>
<keyword evidence="3" id="KW-0238">DNA-binding</keyword>
<reference evidence="8 9" key="1">
    <citation type="submission" date="2023-12" db="EMBL/GenBank/DDBJ databases">
        <title>Amycolatopsis sp. V23-08.</title>
        <authorList>
            <person name="Somphong A."/>
        </authorList>
    </citation>
    <scope>NUCLEOTIDE SEQUENCE [LARGE SCALE GENOMIC DNA]</scope>
    <source>
        <strain evidence="8 9">V23-08</strain>
    </source>
</reference>
<dbReference type="InterPro" id="IPR000792">
    <property type="entry name" value="Tscrpt_reg_LuxR_C"/>
</dbReference>
<proteinExistence type="predicted"/>
<feature type="domain" description="HTH luxR-type" evidence="6">
    <location>
        <begin position="156"/>
        <end position="221"/>
    </location>
</feature>
<dbReference type="Pfam" id="PF00072">
    <property type="entry name" value="Response_reg"/>
    <property type="match status" value="1"/>
</dbReference>
<keyword evidence="4" id="KW-0804">Transcription</keyword>
<dbReference type="PROSITE" id="PS00622">
    <property type="entry name" value="HTH_LUXR_1"/>
    <property type="match status" value="1"/>
</dbReference>
<feature type="domain" description="Response regulatory" evidence="7">
    <location>
        <begin position="6"/>
        <end position="124"/>
    </location>
</feature>
<accession>A0ABU5RAN7</accession>
<sequence>MTAPIRILVCEDHELVRAGYVTILSAQPDFEVVGEAGNGIEAVALAERLTPDLVIMDIRMPLLDGIEATRRLAGPESAAGLKVLVVTTFNLDQYVFEALRAGASGFLVKDAPPTDLIAAVRTIASGNALLAPEVTRRLIGRFGERIRQSSTGAGKMREVVELLTDREREVLKLLAAGMSNAEIAAALFIGIETVKTYVSRILSKLQLRDRVQAVVYAYRIGLVSADDHP</sequence>
<dbReference type="EMBL" id="JAYFSI010000005">
    <property type="protein sequence ID" value="MEA5362316.1"/>
    <property type="molecule type" value="Genomic_DNA"/>
</dbReference>
<dbReference type="Gene3D" id="3.40.50.2300">
    <property type="match status" value="1"/>
</dbReference>
<dbReference type="InterPro" id="IPR001789">
    <property type="entry name" value="Sig_transdc_resp-reg_receiver"/>
</dbReference>
<dbReference type="PROSITE" id="PS50043">
    <property type="entry name" value="HTH_LUXR_2"/>
    <property type="match status" value="1"/>
</dbReference>
<keyword evidence="1 5" id="KW-0597">Phosphoprotein</keyword>
<organism evidence="8 9">
    <name type="scientific">Amycolatopsis heterodermiae</name>
    <dbReference type="NCBI Taxonomy" id="3110235"/>
    <lineage>
        <taxon>Bacteria</taxon>
        <taxon>Bacillati</taxon>
        <taxon>Actinomycetota</taxon>
        <taxon>Actinomycetes</taxon>
        <taxon>Pseudonocardiales</taxon>
        <taxon>Pseudonocardiaceae</taxon>
        <taxon>Amycolatopsis</taxon>
    </lineage>
</organism>
<keyword evidence="9" id="KW-1185">Reference proteome</keyword>
<dbReference type="RefSeq" id="WP_323329800.1">
    <property type="nucleotide sequence ID" value="NZ_JAYFSI010000005.1"/>
</dbReference>
<evidence type="ECO:0000259" key="6">
    <source>
        <dbReference type="PROSITE" id="PS50043"/>
    </source>
</evidence>
<comment type="caution">
    <text evidence="8">The sequence shown here is derived from an EMBL/GenBank/DDBJ whole genome shotgun (WGS) entry which is preliminary data.</text>
</comment>
<dbReference type="SUPFAM" id="SSF46894">
    <property type="entry name" value="C-terminal effector domain of the bipartite response regulators"/>
    <property type="match status" value="1"/>
</dbReference>
<evidence type="ECO:0000313" key="9">
    <source>
        <dbReference type="Proteomes" id="UP001304298"/>
    </source>
</evidence>
<evidence type="ECO:0000256" key="1">
    <source>
        <dbReference type="ARBA" id="ARBA00022553"/>
    </source>
</evidence>
<evidence type="ECO:0000256" key="3">
    <source>
        <dbReference type="ARBA" id="ARBA00023125"/>
    </source>
</evidence>
<dbReference type="InterPro" id="IPR039420">
    <property type="entry name" value="WalR-like"/>
</dbReference>
<dbReference type="SUPFAM" id="SSF52172">
    <property type="entry name" value="CheY-like"/>
    <property type="match status" value="1"/>
</dbReference>
<evidence type="ECO:0000313" key="8">
    <source>
        <dbReference type="EMBL" id="MEA5362316.1"/>
    </source>
</evidence>
<dbReference type="Pfam" id="PF00196">
    <property type="entry name" value="GerE"/>
    <property type="match status" value="1"/>
</dbReference>
<dbReference type="PANTHER" id="PTHR43214:SF24">
    <property type="entry name" value="TRANSCRIPTIONAL REGULATORY PROTEIN NARL-RELATED"/>
    <property type="match status" value="1"/>
</dbReference>
<dbReference type="SMART" id="SM00421">
    <property type="entry name" value="HTH_LUXR"/>
    <property type="match status" value="1"/>
</dbReference>
<dbReference type="PRINTS" id="PR00038">
    <property type="entry name" value="HTHLUXR"/>
</dbReference>
<dbReference type="SMART" id="SM00448">
    <property type="entry name" value="REC"/>
    <property type="match status" value="1"/>
</dbReference>
<feature type="modified residue" description="4-aspartylphosphate" evidence="5">
    <location>
        <position position="57"/>
    </location>
</feature>
<dbReference type="PROSITE" id="PS50110">
    <property type="entry name" value="RESPONSE_REGULATORY"/>
    <property type="match status" value="1"/>
</dbReference>
<dbReference type="CDD" id="cd06170">
    <property type="entry name" value="LuxR_C_like"/>
    <property type="match status" value="1"/>
</dbReference>
<dbReference type="InterPro" id="IPR058245">
    <property type="entry name" value="NreC/VraR/RcsB-like_REC"/>
</dbReference>
<evidence type="ECO:0000256" key="5">
    <source>
        <dbReference type="PROSITE-ProRule" id="PRU00169"/>
    </source>
</evidence>
<dbReference type="InterPro" id="IPR016032">
    <property type="entry name" value="Sig_transdc_resp-reg_C-effctor"/>
</dbReference>
<evidence type="ECO:0000256" key="2">
    <source>
        <dbReference type="ARBA" id="ARBA00023015"/>
    </source>
</evidence>
<name>A0ABU5RAN7_9PSEU</name>
<dbReference type="CDD" id="cd17535">
    <property type="entry name" value="REC_NarL-like"/>
    <property type="match status" value="1"/>
</dbReference>
<evidence type="ECO:0000259" key="7">
    <source>
        <dbReference type="PROSITE" id="PS50110"/>
    </source>
</evidence>
<evidence type="ECO:0000256" key="4">
    <source>
        <dbReference type="ARBA" id="ARBA00023163"/>
    </source>
</evidence>
<dbReference type="InterPro" id="IPR011006">
    <property type="entry name" value="CheY-like_superfamily"/>
</dbReference>